<dbReference type="PANTHER" id="PTHR42715">
    <property type="entry name" value="BETA-GLUCOSIDASE"/>
    <property type="match status" value="1"/>
</dbReference>
<dbReference type="SUPFAM" id="SSF52279">
    <property type="entry name" value="Beta-D-glucan exohydrolase, C-terminal domain"/>
    <property type="match status" value="1"/>
</dbReference>
<dbReference type="GO" id="GO:0004553">
    <property type="term" value="F:hydrolase activity, hydrolyzing O-glycosyl compounds"/>
    <property type="evidence" value="ECO:0007669"/>
    <property type="project" value="InterPro"/>
</dbReference>
<sequence>MSNGNISLIIAIIMTLLVIALLGLYFAKLRKKCLVKSKKRQVGAVLLSCFMVVITIANYACYAYQDLIDVAFSKSTADEEEVAKATAASKELVEQIEGEGAVLLENKNDVLPLNVSDPKEANINIFGWSSVDLIHGGGGSSSKNMGEVVDLVEGLENAGFHVNQELIEFYKSFDYERETSSVPGVFVYDFNIYEAPVESYSEELLSNARDFSDVALIVLTRQGGEDGELPMDMSEWGGREDQHYLELSDTEREMIDMIKAQGYEKVIAVINSSHAMELGFLEEEGIDGAIWIGGPGANGCNAIGKIMSGEINPSGRLADTYAYDLTSAPAYYNAGAFWYKNAPVIVKSMTPPSTDHDTYHSFVDYAEGIYVGYRYYETRWIDNETGVCDEESYQQSVQYPFGYGLSYTDFTQEITNFSADDTTISIDVTVTNQGDVPGKDVVQIYYTAPYTTGGIEKSHVVLGAFDKTEMLEPGESETVTLTMDTESMASYDYINEKCYVLDAGDYEIKLMNNSHDVIDSRIYTVDSRVVFDENNKRESDMTAAINQFDDMTYGDNVAYVSRADWEGTLPKERTADRDASDELIAAIENTGVEDDPSAEPIVVQDNGLKFSDMAGVPYDDPKWDQLLEQIPVDEMANLIGIGGYVTQEMPSIDKQQTVEVEGPLGMNSFMNGIAGVKYPSEVVLASTWNVDLAKEMGLRVGEECRVQGYDGIMAPAMNIHRTPFSGRNFEYYSEDSFLSGMMGANTVQGYKEKGVNTFLKHFALNDQETNRWGVSVWCNEQAAREIYFKPFELSVKEGGSQGIMSAFNRLGTTWAGANYSLLTTVLRDEWGFQGAVVSDMAVWDYMNTDQAIRAGNDYMLTLAKRMPSEVSIETNAGNQAMRKATHNVLYALANSNAMNNTIQQDSSLWLWLLGGCDVLVLIIGALGFYGISRNKKQKRQ</sequence>
<dbReference type="InterPro" id="IPR026891">
    <property type="entry name" value="Fn3-like"/>
</dbReference>
<gene>
    <name evidence="5" type="ORF">FNY66_09430</name>
</gene>
<evidence type="ECO:0000256" key="3">
    <source>
        <dbReference type="SAM" id="Phobius"/>
    </source>
</evidence>
<dbReference type="Gene3D" id="3.40.50.1700">
    <property type="entry name" value="Glycoside hydrolase family 3 C-terminal domain"/>
    <property type="match status" value="1"/>
</dbReference>
<dbReference type="InterPro" id="IPR036881">
    <property type="entry name" value="Glyco_hydro_3_C_sf"/>
</dbReference>
<proteinExistence type="inferred from homology"/>
<dbReference type="InterPro" id="IPR001764">
    <property type="entry name" value="Glyco_hydro_3_N"/>
</dbReference>
<feature type="transmembrane region" description="Helical" evidence="3">
    <location>
        <begin position="41"/>
        <end position="60"/>
    </location>
</feature>
<evidence type="ECO:0000259" key="4">
    <source>
        <dbReference type="SMART" id="SM01217"/>
    </source>
</evidence>
<evidence type="ECO:0000256" key="2">
    <source>
        <dbReference type="ARBA" id="ARBA00022801"/>
    </source>
</evidence>
<keyword evidence="3" id="KW-1133">Transmembrane helix</keyword>
<accession>A0A5M9I0I1</accession>
<evidence type="ECO:0000256" key="1">
    <source>
        <dbReference type="ARBA" id="ARBA00005336"/>
    </source>
</evidence>
<reference evidence="5" key="1">
    <citation type="submission" date="2019-07" db="EMBL/GenBank/DDBJ databases">
        <authorList>
            <person name="Wongkuna S."/>
            <person name="Scaria J."/>
        </authorList>
    </citation>
    <scope>NUCLEOTIDE SEQUENCE [LARGE SCALE GENOMIC DNA]</scope>
    <source>
        <strain evidence="5">SW178</strain>
    </source>
</reference>
<dbReference type="Gene3D" id="2.60.40.10">
    <property type="entry name" value="Immunoglobulins"/>
    <property type="match status" value="1"/>
</dbReference>
<evidence type="ECO:0000313" key="6">
    <source>
        <dbReference type="Proteomes" id="UP000322025"/>
    </source>
</evidence>
<organism evidence="5 6">
    <name type="scientific">Mediterraneibacter catenae</name>
    <dbReference type="NCBI Taxonomy" id="2594882"/>
    <lineage>
        <taxon>Bacteria</taxon>
        <taxon>Bacillati</taxon>
        <taxon>Bacillota</taxon>
        <taxon>Clostridia</taxon>
        <taxon>Lachnospirales</taxon>
        <taxon>Lachnospiraceae</taxon>
        <taxon>Mediterraneibacter</taxon>
    </lineage>
</organism>
<name>A0A5M9I0I1_9FIRM</name>
<dbReference type="Proteomes" id="UP000322025">
    <property type="component" value="Unassembled WGS sequence"/>
</dbReference>
<dbReference type="SUPFAM" id="SSF51445">
    <property type="entry name" value="(Trans)glycosidases"/>
    <property type="match status" value="1"/>
</dbReference>
<dbReference type="Pfam" id="PF01915">
    <property type="entry name" value="Glyco_hydro_3_C"/>
    <property type="match status" value="1"/>
</dbReference>
<dbReference type="Pfam" id="PF00933">
    <property type="entry name" value="Glyco_hydro_3"/>
    <property type="match status" value="1"/>
</dbReference>
<dbReference type="InterPro" id="IPR017853">
    <property type="entry name" value="GH"/>
</dbReference>
<dbReference type="InterPro" id="IPR036962">
    <property type="entry name" value="Glyco_hydro_3_N_sf"/>
</dbReference>
<keyword evidence="3" id="KW-0472">Membrane</keyword>
<dbReference type="InterPro" id="IPR013783">
    <property type="entry name" value="Ig-like_fold"/>
</dbReference>
<dbReference type="SMART" id="SM01217">
    <property type="entry name" value="Fn3_like"/>
    <property type="match status" value="1"/>
</dbReference>
<dbReference type="PRINTS" id="PR00133">
    <property type="entry name" value="GLHYDRLASE3"/>
</dbReference>
<keyword evidence="2" id="KW-0378">Hydrolase</keyword>
<keyword evidence="3" id="KW-0812">Transmembrane</keyword>
<dbReference type="RefSeq" id="WP_150310943.1">
    <property type="nucleotide sequence ID" value="NZ_VMSO01000010.1"/>
</dbReference>
<dbReference type="Gene3D" id="3.20.20.300">
    <property type="entry name" value="Glycoside hydrolase, family 3, N-terminal domain"/>
    <property type="match status" value="1"/>
</dbReference>
<keyword evidence="6" id="KW-1185">Reference proteome</keyword>
<feature type="domain" description="Fibronectin type III-like" evidence="4">
    <location>
        <begin position="440"/>
        <end position="514"/>
    </location>
</feature>
<dbReference type="InterPro" id="IPR002772">
    <property type="entry name" value="Glyco_hydro_3_C"/>
</dbReference>
<dbReference type="Pfam" id="PF14310">
    <property type="entry name" value="Fn3-like"/>
    <property type="match status" value="1"/>
</dbReference>
<dbReference type="GO" id="GO:0005975">
    <property type="term" value="P:carbohydrate metabolic process"/>
    <property type="evidence" value="ECO:0007669"/>
    <property type="project" value="InterPro"/>
</dbReference>
<dbReference type="InterPro" id="IPR050288">
    <property type="entry name" value="Cellulose_deg_GH3"/>
</dbReference>
<comment type="similarity">
    <text evidence="1">Belongs to the glycosyl hydrolase 3 family.</text>
</comment>
<comment type="caution">
    <text evidence="5">The sequence shown here is derived from an EMBL/GenBank/DDBJ whole genome shotgun (WGS) entry which is preliminary data.</text>
</comment>
<evidence type="ECO:0000313" key="5">
    <source>
        <dbReference type="EMBL" id="KAA8501316.1"/>
    </source>
</evidence>
<dbReference type="EMBL" id="VMSO01000010">
    <property type="protein sequence ID" value="KAA8501316.1"/>
    <property type="molecule type" value="Genomic_DNA"/>
</dbReference>
<dbReference type="AlphaFoldDB" id="A0A5M9I0I1"/>
<protein>
    <submittedName>
        <fullName evidence="5">Beta-glucosidase</fullName>
    </submittedName>
</protein>
<dbReference type="OrthoDB" id="98455at2"/>
<feature type="transmembrane region" description="Helical" evidence="3">
    <location>
        <begin position="6"/>
        <end position="29"/>
    </location>
</feature>
<feature type="transmembrane region" description="Helical" evidence="3">
    <location>
        <begin position="908"/>
        <end position="931"/>
    </location>
</feature>
<dbReference type="PANTHER" id="PTHR42715:SF10">
    <property type="entry name" value="BETA-GLUCOSIDASE"/>
    <property type="match status" value="1"/>
</dbReference>